<dbReference type="CDD" id="cd10449">
    <property type="entry name" value="GIY-YIG_SLX1_like"/>
    <property type="match status" value="1"/>
</dbReference>
<comment type="caution">
    <text evidence="2">The sequence shown here is derived from an EMBL/GenBank/DDBJ whole genome shotgun (WGS) entry which is preliminary data.</text>
</comment>
<dbReference type="InterPro" id="IPR000305">
    <property type="entry name" value="GIY-YIG_endonuc"/>
</dbReference>
<dbReference type="EMBL" id="JAERQG010000004">
    <property type="protein sequence ID" value="MBL0766890.1"/>
    <property type="molecule type" value="Genomic_DNA"/>
</dbReference>
<name>A0A937ADN5_9BACT</name>
<dbReference type="AlphaFoldDB" id="A0A937ADN5"/>
<evidence type="ECO:0000313" key="2">
    <source>
        <dbReference type="EMBL" id="MBL0766890.1"/>
    </source>
</evidence>
<keyword evidence="3" id="KW-1185">Reference proteome</keyword>
<organism evidence="2 3">
    <name type="scientific">Marivirga atlantica</name>
    <dbReference type="NCBI Taxonomy" id="1548457"/>
    <lineage>
        <taxon>Bacteria</taxon>
        <taxon>Pseudomonadati</taxon>
        <taxon>Bacteroidota</taxon>
        <taxon>Cytophagia</taxon>
        <taxon>Cytophagales</taxon>
        <taxon>Marivirgaceae</taxon>
        <taxon>Marivirga</taxon>
    </lineage>
</organism>
<accession>A0A937ADN5</accession>
<sequence>MYVLYSSVLDRFYKGQTSNFDERLSYHLGGNEYYTSRANDWFLVWVTTKENRKEALALERKLKNLNRTKLLLFINKYSNELTFQGRELVDKIE</sequence>
<reference evidence="2" key="1">
    <citation type="submission" date="2021-01" db="EMBL/GenBank/DDBJ databases">
        <title>Marivirga sp. nov., isolated from intertidal surface sediments.</title>
        <authorList>
            <person name="Zhang M."/>
        </authorList>
    </citation>
    <scope>NUCLEOTIDE SEQUENCE</scope>
    <source>
        <strain evidence="2">SM1354</strain>
    </source>
</reference>
<evidence type="ECO:0000259" key="1">
    <source>
        <dbReference type="PROSITE" id="PS50164"/>
    </source>
</evidence>
<dbReference type="Proteomes" id="UP000642920">
    <property type="component" value="Unassembled WGS sequence"/>
</dbReference>
<proteinExistence type="predicted"/>
<feature type="domain" description="GIY-YIG" evidence="1">
    <location>
        <begin position="1"/>
        <end position="72"/>
    </location>
</feature>
<gene>
    <name evidence="2" type="ORF">JKP34_16595</name>
</gene>
<protein>
    <submittedName>
        <fullName evidence="2">GIY-YIG nuclease family protein</fullName>
    </submittedName>
</protein>
<evidence type="ECO:0000313" key="3">
    <source>
        <dbReference type="Proteomes" id="UP000642920"/>
    </source>
</evidence>
<dbReference type="SUPFAM" id="SSF82771">
    <property type="entry name" value="GIY-YIG endonuclease"/>
    <property type="match status" value="1"/>
</dbReference>
<dbReference type="InterPro" id="IPR035901">
    <property type="entry name" value="GIY-YIG_endonuc_sf"/>
</dbReference>
<dbReference type="Gene3D" id="3.40.1440.10">
    <property type="entry name" value="GIY-YIG endonuclease"/>
    <property type="match status" value="1"/>
</dbReference>
<dbReference type="Pfam" id="PF01541">
    <property type="entry name" value="GIY-YIG"/>
    <property type="match status" value="1"/>
</dbReference>
<dbReference type="PROSITE" id="PS50164">
    <property type="entry name" value="GIY_YIG"/>
    <property type="match status" value="1"/>
</dbReference>